<feature type="transmembrane region" description="Helical" evidence="6">
    <location>
        <begin position="67"/>
        <end position="90"/>
    </location>
</feature>
<evidence type="ECO:0000259" key="7">
    <source>
        <dbReference type="Pfam" id="PF00892"/>
    </source>
</evidence>
<evidence type="ECO:0000256" key="2">
    <source>
        <dbReference type="ARBA" id="ARBA00007362"/>
    </source>
</evidence>
<feature type="transmembrane region" description="Helical" evidence="6">
    <location>
        <begin position="35"/>
        <end position="55"/>
    </location>
</feature>
<feature type="transmembrane region" description="Helical" evidence="6">
    <location>
        <begin position="7"/>
        <end position="29"/>
    </location>
</feature>
<dbReference type="Proteomes" id="UP000184159">
    <property type="component" value="Unassembled WGS sequence"/>
</dbReference>
<feature type="transmembrane region" description="Helical" evidence="6">
    <location>
        <begin position="217"/>
        <end position="237"/>
    </location>
</feature>
<dbReference type="InterPro" id="IPR037185">
    <property type="entry name" value="EmrE-like"/>
</dbReference>
<dbReference type="InterPro" id="IPR000620">
    <property type="entry name" value="EamA_dom"/>
</dbReference>
<keyword evidence="4 6" id="KW-1133">Transmembrane helix</keyword>
<comment type="similarity">
    <text evidence="2">Belongs to the EamA transporter family.</text>
</comment>
<keyword evidence="3 6" id="KW-0812">Transmembrane</keyword>
<feature type="domain" description="EamA" evidence="7">
    <location>
        <begin position="152"/>
        <end position="286"/>
    </location>
</feature>
<keyword evidence="5 6" id="KW-0472">Membrane</keyword>
<accession>A0A1M5A0C2</accession>
<dbReference type="AlphaFoldDB" id="A0A1M5A0C2"/>
<dbReference type="InterPro" id="IPR050638">
    <property type="entry name" value="AA-Vitamin_Transporters"/>
</dbReference>
<gene>
    <name evidence="8" type="ORF">SAMN02745781_01748</name>
</gene>
<organism evidence="8 9">
    <name type="scientific">Vibrio gazogenes DSM 21264 = NBRC 103151</name>
    <dbReference type="NCBI Taxonomy" id="1123492"/>
    <lineage>
        <taxon>Bacteria</taxon>
        <taxon>Pseudomonadati</taxon>
        <taxon>Pseudomonadota</taxon>
        <taxon>Gammaproteobacteria</taxon>
        <taxon>Vibrionales</taxon>
        <taxon>Vibrionaceae</taxon>
        <taxon>Vibrio</taxon>
    </lineage>
</organism>
<evidence type="ECO:0000256" key="5">
    <source>
        <dbReference type="ARBA" id="ARBA00023136"/>
    </source>
</evidence>
<name>A0A1M5A0C2_VIBGA</name>
<proteinExistence type="inferred from homology"/>
<evidence type="ECO:0000313" key="9">
    <source>
        <dbReference type="Proteomes" id="UP000184159"/>
    </source>
</evidence>
<dbReference type="SUPFAM" id="SSF103481">
    <property type="entry name" value="Multidrug resistance efflux transporter EmrE"/>
    <property type="match status" value="2"/>
</dbReference>
<keyword evidence="9" id="KW-1185">Reference proteome</keyword>
<feature type="transmembrane region" description="Helical" evidence="6">
    <location>
        <begin position="126"/>
        <end position="144"/>
    </location>
</feature>
<feature type="domain" description="EamA" evidence="7">
    <location>
        <begin position="7"/>
        <end position="140"/>
    </location>
</feature>
<comment type="subcellular location">
    <subcellularLocation>
        <location evidence="1">Membrane</location>
        <topology evidence="1">Multi-pass membrane protein</topology>
    </subcellularLocation>
</comment>
<sequence length="308" mass="34389">MNHAYKYYIGVLIAVILWGSNFVVIKIALQQVDTLALLSIRFVLSTIILGGICLFRQQATTPLSLRNYVFLFFLGILGIAGFNLGLFYGLNDTSPIHASLIVSLSPLMTLFIASRFNIERVNLSHIIALLLCMIGVVLVIGSPLDDSQFMIKGDLIIFAGTLSWSVYTIFSTKIKSQLEPLQLTFLVMLFGSICIVLLSSFQLNLFSVLTEINTQTWGLILYMAIFTTCIPHILWVHSVRKIGPTESSLFFNLIPVFAAIFTIFTGFIPDQYQIIGIIISFAGLALPNLYTYLMNRSHLLTKKEAINK</sequence>
<evidence type="ECO:0000313" key="8">
    <source>
        <dbReference type="EMBL" id="SHF23547.1"/>
    </source>
</evidence>
<feature type="transmembrane region" description="Helical" evidence="6">
    <location>
        <begin position="274"/>
        <end position="293"/>
    </location>
</feature>
<dbReference type="GO" id="GO:0016020">
    <property type="term" value="C:membrane"/>
    <property type="evidence" value="ECO:0007669"/>
    <property type="project" value="UniProtKB-SubCell"/>
</dbReference>
<dbReference type="Pfam" id="PF00892">
    <property type="entry name" value="EamA"/>
    <property type="match status" value="2"/>
</dbReference>
<dbReference type="PANTHER" id="PTHR32322">
    <property type="entry name" value="INNER MEMBRANE TRANSPORTER"/>
    <property type="match status" value="1"/>
</dbReference>
<protein>
    <submittedName>
        <fullName evidence="8">Permease of the drug/metabolite transporter (DMT) superfamily</fullName>
    </submittedName>
</protein>
<feature type="transmembrane region" description="Helical" evidence="6">
    <location>
        <begin position="249"/>
        <end position="268"/>
    </location>
</feature>
<feature type="transmembrane region" description="Helical" evidence="6">
    <location>
        <begin position="150"/>
        <end position="171"/>
    </location>
</feature>
<evidence type="ECO:0000256" key="6">
    <source>
        <dbReference type="SAM" id="Phobius"/>
    </source>
</evidence>
<dbReference type="RefSeq" id="WP_072958107.1">
    <property type="nucleotide sequence ID" value="NZ_FQUH01000007.1"/>
</dbReference>
<evidence type="ECO:0000256" key="4">
    <source>
        <dbReference type="ARBA" id="ARBA00022989"/>
    </source>
</evidence>
<evidence type="ECO:0000256" key="3">
    <source>
        <dbReference type="ARBA" id="ARBA00022692"/>
    </source>
</evidence>
<reference evidence="9" key="1">
    <citation type="submission" date="2016-11" db="EMBL/GenBank/DDBJ databases">
        <authorList>
            <person name="Varghese N."/>
            <person name="Submissions S."/>
        </authorList>
    </citation>
    <scope>NUCLEOTIDE SEQUENCE [LARGE SCALE GENOMIC DNA]</scope>
    <source>
        <strain evidence="9">DSM 21264</strain>
    </source>
</reference>
<dbReference type="EMBL" id="FQUH01000007">
    <property type="protein sequence ID" value="SHF23547.1"/>
    <property type="molecule type" value="Genomic_DNA"/>
</dbReference>
<feature type="transmembrane region" description="Helical" evidence="6">
    <location>
        <begin position="96"/>
        <end position="114"/>
    </location>
</feature>
<feature type="transmembrane region" description="Helical" evidence="6">
    <location>
        <begin position="183"/>
        <end position="205"/>
    </location>
</feature>
<dbReference type="PANTHER" id="PTHR32322:SF2">
    <property type="entry name" value="EAMA DOMAIN-CONTAINING PROTEIN"/>
    <property type="match status" value="1"/>
</dbReference>
<evidence type="ECO:0000256" key="1">
    <source>
        <dbReference type="ARBA" id="ARBA00004141"/>
    </source>
</evidence>